<proteinExistence type="predicted"/>
<keyword evidence="2" id="KW-1185">Reference proteome</keyword>
<evidence type="ECO:0000313" key="1">
    <source>
        <dbReference type="EMBL" id="QFP97004.1"/>
    </source>
</evidence>
<dbReference type="EMBL" id="MN428057">
    <property type="protein sequence ID" value="QFP97004.1"/>
    <property type="molecule type" value="Genomic_DNA"/>
</dbReference>
<dbReference type="Proteomes" id="UP000325796">
    <property type="component" value="Segment"/>
</dbReference>
<dbReference type="KEGG" id="vg:77930591"/>
<dbReference type="RefSeq" id="YP_010654741.1">
    <property type="nucleotide sequence ID" value="NC_070815.1"/>
</dbReference>
<protein>
    <submittedName>
        <fullName evidence="1">Uncharacterized protein</fullName>
    </submittedName>
</protein>
<organism evidence="1 2">
    <name type="scientific">Gordonia phage Suerte</name>
    <dbReference type="NCBI Taxonomy" id="2652883"/>
    <lineage>
        <taxon>Viruses</taxon>
        <taxon>Duplodnaviria</taxon>
        <taxon>Heunggongvirae</taxon>
        <taxon>Uroviricota</taxon>
        <taxon>Caudoviricetes</taxon>
        <taxon>Beenievirus</taxon>
        <taxon>Beenievirus suerte</taxon>
    </lineage>
</organism>
<evidence type="ECO:0000313" key="2">
    <source>
        <dbReference type="Proteomes" id="UP000325796"/>
    </source>
</evidence>
<sequence length="71" mass="7857">MSFEREIQKTVKKSVQAAIDKVQRNGKGKPVNTLVRSLTKELEAAGLSNLDKKQIGAWAQQIHNGVTIKVK</sequence>
<name>A0A5P8DDC3_9CAUD</name>
<accession>A0A5P8DDC3</accession>
<gene>
    <name evidence="1" type="primary">32</name>
    <name evidence="1" type="ORF">SEA_SUERTE_32</name>
</gene>
<reference evidence="1 2" key="1">
    <citation type="submission" date="2019-09" db="EMBL/GenBank/DDBJ databases">
        <authorList>
            <person name="Scherer A.E."/>
            <person name="Alayouni A."/>
            <person name="Blackmon D.M."/>
            <person name="Cruz D.E."/>
            <person name="Esteban-Lopez J.D."/>
            <person name="Fernandez D.J."/>
            <person name="Hull S."/>
            <person name="Irizarry A."/>
            <person name="Lwin N."/>
            <person name="Perkins J."/>
            <person name="Pincus L.M."/>
            <person name="Prome N.A."/>
            <person name="Saeed S."/>
            <person name="Solares N."/>
            <person name="Zou W."/>
            <person name="Ball S.L."/>
            <person name="Garlena R.A."/>
            <person name="Russell D.A."/>
            <person name="Pope W.H."/>
            <person name="Jacobs-Sera D."/>
            <person name="Hatfull G.F."/>
        </authorList>
    </citation>
    <scope>NUCLEOTIDE SEQUENCE [LARGE SCALE GENOMIC DNA]</scope>
</reference>
<dbReference type="GeneID" id="77930591"/>